<sequence>MNIKIIGWIIASFNSVFNGNGWVHQTQTLAEHSNTYAVASNSSTLDDRAHPYSLNGMTYPSALTEHEREDARQYEAFIKQLDPNAVVTDEDIYQYVMLQRHKETPIQLLPFAHMEDKQPNRQTKGYKRAAVPQPVKPETYCALAKQATTCMTATVSNTQFCFKLDPKFTHEEIEKMKLSWQQVINTYEKEIDRIEPESMHMIYVEKWDHSRWTQQGVEVLGRYWPCPREGNIAEKKIYHLMQLFLGKNGSHTPKHEMGHVMHSAHTKGEGLPHLISDGIAEYVSLSDEGKLDAAKCTLEWLQREDSSATTNTIESVLHDDFYNGDYWNGNERYNVGPTFIQYIQERFHKDSLNKFLQCKHADKQAQCRNVCWKQSRNRELACPAVRSHDNSQRLLYEKCIEEVSKAFTQCTKQCSQKCISDHLNVNIADFKAWLIREVDGYEAPKQATYRPSTSTYRPAIRSERHTVMPQNGKRERGDSSVKPTCSSLDIVCNDMQKICSTTEISPQTSHKHHHRHGHHHHTDDCVYVTIHNQATNAPKIYKCDSRWHGWIKKRLQEGKGSISSDYANGHIPRGCTAVSAFDVSTTSTDVSTTASDVPTTASDVPTTSATFWVPVVIGSSMIGGTVTLTAVGLRRLYNKYR</sequence>
<keyword evidence="1" id="KW-0812">Transmembrane</keyword>
<proteinExistence type="predicted"/>
<evidence type="ECO:0000313" key="2">
    <source>
        <dbReference type="EMBL" id="ROT47488.1"/>
    </source>
</evidence>
<comment type="caution">
    <text evidence="2">The sequence shown here is derived from an EMBL/GenBank/DDBJ whole genome shotgun (WGS) entry which is preliminary data.</text>
</comment>
<dbReference type="Proteomes" id="UP000270927">
    <property type="component" value="Unassembled WGS sequence"/>
</dbReference>
<reference evidence="2 3" key="1">
    <citation type="submission" date="2018-09" db="EMBL/GenBank/DDBJ databases">
        <title>Comparative Genomics of Wolbachia-Cardinium Dual Endosymbiosis in a Plant-Parasitic Nematode.</title>
        <authorList>
            <person name="Brown A.M.V."/>
            <person name="Wasala S.K."/>
            <person name="Howe D.K."/>
            <person name="Peetz A.B."/>
            <person name="Zasada I.A."/>
            <person name="Denver D.R."/>
        </authorList>
    </citation>
    <scope>NUCLEOTIDE SEQUENCE [LARGE SCALE GENOMIC DNA]</scope>
    <source>
        <strain evidence="2 3">Pp_1</strain>
    </source>
</reference>
<accession>A0A3N2QCE8</accession>
<gene>
    <name evidence="2" type="ORF">EDM02_02440</name>
</gene>
<evidence type="ECO:0000313" key="3">
    <source>
        <dbReference type="Proteomes" id="UP000270927"/>
    </source>
</evidence>
<keyword evidence="1" id="KW-1133">Transmembrane helix</keyword>
<keyword evidence="3" id="KW-1185">Reference proteome</keyword>
<name>A0A3N2QCE8_9BACT</name>
<protein>
    <submittedName>
        <fullName evidence="2">Uncharacterized protein</fullName>
    </submittedName>
</protein>
<keyword evidence="1" id="KW-0472">Membrane</keyword>
<dbReference type="RefSeq" id="WP_123662754.1">
    <property type="nucleotide sequence ID" value="NZ_RARA01000023.1"/>
</dbReference>
<dbReference type="EMBL" id="RARA01000023">
    <property type="protein sequence ID" value="ROT47488.1"/>
    <property type="molecule type" value="Genomic_DNA"/>
</dbReference>
<feature type="transmembrane region" description="Helical" evidence="1">
    <location>
        <begin position="611"/>
        <end position="633"/>
    </location>
</feature>
<evidence type="ECO:0000256" key="1">
    <source>
        <dbReference type="SAM" id="Phobius"/>
    </source>
</evidence>
<dbReference type="AlphaFoldDB" id="A0A3N2QCE8"/>
<organism evidence="2 3">
    <name type="scientific">Candidatus Cardinium hertigii</name>
    <dbReference type="NCBI Taxonomy" id="247481"/>
    <lineage>
        <taxon>Bacteria</taxon>
        <taxon>Pseudomonadati</taxon>
        <taxon>Bacteroidota</taxon>
        <taxon>Cytophagia</taxon>
        <taxon>Cytophagales</taxon>
        <taxon>Amoebophilaceae</taxon>
        <taxon>Candidatus Cardinium</taxon>
    </lineage>
</organism>